<accession>A0A3D3R1S7</accession>
<dbReference type="EMBL" id="DQAY01000022">
    <property type="protein sequence ID" value="HCO22168.1"/>
    <property type="molecule type" value="Genomic_DNA"/>
</dbReference>
<protein>
    <submittedName>
        <fullName evidence="1">Uncharacterized protein</fullName>
    </submittedName>
</protein>
<reference evidence="1 2" key="1">
    <citation type="journal article" date="2018" name="Nat. Biotechnol.">
        <title>A standardized bacterial taxonomy based on genome phylogeny substantially revises the tree of life.</title>
        <authorList>
            <person name="Parks D.H."/>
            <person name="Chuvochina M."/>
            <person name="Waite D.W."/>
            <person name="Rinke C."/>
            <person name="Skarshewski A."/>
            <person name="Chaumeil P.A."/>
            <person name="Hugenholtz P."/>
        </authorList>
    </citation>
    <scope>NUCLEOTIDE SEQUENCE [LARGE SCALE GENOMIC DNA]</scope>
    <source>
        <strain evidence="1">UBA9375</strain>
    </source>
</reference>
<evidence type="ECO:0000313" key="2">
    <source>
        <dbReference type="Proteomes" id="UP000263642"/>
    </source>
</evidence>
<dbReference type="AlphaFoldDB" id="A0A3D3R1S7"/>
<evidence type="ECO:0000313" key="1">
    <source>
        <dbReference type="EMBL" id="HCO22168.1"/>
    </source>
</evidence>
<proteinExistence type="predicted"/>
<comment type="caution">
    <text evidence="1">The sequence shown here is derived from an EMBL/GenBank/DDBJ whole genome shotgun (WGS) entry which is preliminary data.</text>
</comment>
<dbReference type="Proteomes" id="UP000263642">
    <property type="component" value="Unassembled WGS sequence"/>
</dbReference>
<organism evidence="1 2">
    <name type="scientific">Gimesia maris</name>
    <dbReference type="NCBI Taxonomy" id="122"/>
    <lineage>
        <taxon>Bacteria</taxon>
        <taxon>Pseudomonadati</taxon>
        <taxon>Planctomycetota</taxon>
        <taxon>Planctomycetia</taxon>
        <taxon>Planctomycetales</taxon>
        <taxon>Planctomycetaceae</taxon>
        <taxon>Gimesia</taxon>
    </lineage>
</organism>
<gene>
    <name evidence="1" type="ORF">DIT97_03540</name>
</gene>
<name>A0A3D3R1S7_9PLAN</name>
<sequence length="77" mass="8666">MISFVYLSECFPGKDTLSQSVSRALEAVGQKSQNPAECRMELNSLPSPDELEKYPHQCAWTSTPNSGDYLWQNNPIE</sequence>